<evidence type="ECO:0000313" key="4">
    <source>
        <dbReference type="EMBL" id="MBS3182447.1"/>
    </source>
</evidence>
<dbReference type="SUPFAM" id="SSF48179">
    <property type="entry name" value="6-phosphogluconate dehydrogenase C-terminal domain-like"/>
    <property type="match status" value="1"/>
</dbReference>
<reference evidence="4 5" key="1">
    <citation type="submission" date="2021-02" db="EMBL/GenBank/DDBJ databases">
        <title>Draft genome and description of Leucobacter sp nov strain Marseille-Q4368.</title>
        <authorList>
            <person name="Boxberger M."/>
            <person name="La Scola B."/>
        </authorList>
    </citation>
    <scope>NUCLEOTIDE SEQUENCE [LARGE SCALE GENOMIC DNA]</scope>
    <source>
        <strain evidence="4 5">Marseille-Q4368</strain>
    </source>
</reference>
<name>A0ABS5M5L3_9MICO</name>
<dbReference type="Pfam" id="PF00725">
    <property type="entry name" value="3HCDH"/>
    <property type="match status" value="1"/>
</dbReference>
<protein>
    <recommendedName>
        <fullName evidence="3">3-hydroxyacyl-CoA dehydrogenase C-terminal domain-containing protein</fullName>
    </recommendedName>
</protein>
<dbReference type="InterPro" id="IPR006108">
    <property type="entry name" value="3HC_DH_C"/>
</dbReference>
<dbReference type="InterPro" id="IPR013328">
    <property type="entry name" value="6PGD_dom2"/>
</dbReference>
<gene>
    <name evidence="4" type="ORF">JSQ98_09615</name>
</gene>
<evidence type="ECO:0000313" key="5">
    <source>
        <dbReference type="Proteomes" id="UP000811492"/>
    </source>
</evidence>
<dbReference type="EMBL" id="JAFEVO010000001">
    <property type="protein sequence ID" value="MBS3182447.1"/>
    <property type="molecule type" value="Genomic_DNA"/>
</dbReference>
<dbReference type="PANTHER" id="PTHR48075">
    <property type="entry name" value="3-HYDROXYACYL-COA DEHYDROGENASE FAMILY PROTEIN"/>
    <property type="match status" value="1"/>
</dbReference>
<evidence type="ECO:0000256" key="1">
    <source>
        <dbReference type="ARBA" id="ARBA00005086"/>
    </source>
</evidence>
<evidence type="ECO:0000256" key="2">
    <source>
        <dbReference type="ARBA" id="ARBA00009463"/>
    </source>
</evidence>
<keyword evidence="5" id="KW-1185">Reference proteome</keyword>
<organism evidence="4 5">
    <name type="scientific">Leucobacter manosquensis</name>
    <dbReference type="NCBI Taxonomy" id="2810611"/>
    <lineage>
        <taxon>Bacteria</taxon>
        <taxon>Bacillati</taxon>
        <taxon>Actinomycetota</taxon>
        <taxon>Actinomycetes</taxon>
        <taxon>Micrococcales</taxon>
        <taxon>Microbacteriaceae</taxon>
        <taxon>Leucobacter</taxon>
    </lineage>
</organism>
<sequence length="132" mass="14654">MTDTAGFATTRLGLAIGLEAMRMAEENVATPEDIDFGMNLRHQHAVGPLHTTDMVGLDVRLAIAEHMEREFGPRFTPPQILRDMVEAGKLGQKTGGGFFVWRSEFLCAPPRLHLVNSPTRQYRVSVLHDLLG</sequence>
<evidence type="ECO:0000259" key="3">
    <source>
        <dbReference type="Pfam" id="PF00725"/>
    </source>
</evidence>
<dbReference type="RefSeq" id="WP_211649469.1">
    <property type="nucleotide sequence ID" value="NZ_JAFEVO010000001.1"/>
</dbReference>
<comment type="similarity">
    <text evidence="2">Belongs to the 3-hydroxyacyl-CoA dehydrogenase family.</text>
</comment>
<accession>A0ABS5M5L3</accession>
<proteinExistence type="inferred from homology"/>
<feature type="domain" description="3-hydroxyacyl-CoA dehydrogenase C-terminal" evidence="3">
    <location>
        <begin position="6"/>
        <end position="100"/>
    </location>
</feature>
<dbReference type="PANTHER" id="PTHR48075:SF5">
    <property type="entry name" value="3-HYDROXYBUTYRYL-COA DEHYDROGENASE"/>
    <property type="match status" value="1"/>
</dbReference>
<dbReference type="InterPro" id="IPR008927">
    <property type="entry name" value="6-PGluconate_DH-like_C_sf"/>
</dbReference>
<comment type="caution">
    <text evidence="4">The sequence shown here is derived from an EMBL/GenBank/DDBJ whole genome shotgun (WGS) entry which is preliminary data.</text>
</comment>
<dbReference type="Gene3D" id="1.10.1040.10">
    <property type="entry name" value="N-(1-d-carboxylethyl)-l-norvaline Dehydrogenase, domain 2"/>
    <property type="match status" value="1"/>
</dbReference>
<comment type="pathway">
    <text evidence="1">Lipid metabolism; butanoate metabolism.</text>
</comment>
<dbReference type="Proteomes" id="UP000811492">
    <property type="component" value="Unassembled WGS sequence"/>
</dbReference>